<keyword evidence="2" id="KW-1185">Reference proteome</keyword>
<protein>
    <recommendedName>
        <fullName evidence="3">Chitinase</fullName>
    </recommendedName>
</protein>
<evidence type="ECO:0000313" key="2">
    <source>
        <dbReference type="Proteomes" id="UP000325945"/>
    </source>
</evidence>
<proteinExistence type="predicted"/>
<dbReference type="Gene3D" id="3.20.20.80">
    <property type="entry name" value="Glycosidases"/>
    <property type="match status" value="1"/>
</dbReference>
<accession>A0A5N6X2E4</accession>
<evidence type="ECO:0000313" key="1">
    <source>
        <dbReference type="EMBL" id="KAE8326299.1"/>
    </source>
</evidence>
<dbReference type="SUPFAM" id="SSF51445">
    <property type="entry name" value="(Trans)glycosidases"/>
    <property type="match status" value="1"/>
</dbReference>
<reference evidence="2" key="1">
    <citation type="submission" date="2019-04" db="EMBL/GenBank/DDBJ databases">
        <title>Friends and foes A comparative genomics studyof 23 Aspergillus species from section Flavi.</title>
        <authorList>
            <consortium name="DOE Joint Genome Institute"/>
            <person name="Kjaerbolling I."/>
            <person name="Vesth T."/>
            <person name="Frisvad J.C."/>
            <person name="Nybo J.L."/>
            <person name="Theobald S."/>
            <person name="Kildgaard S."/>
            <person name="Isbrandt T."/>
            <person name="Kuo A."/>
            <person name="Sato A."/>
            <person name="Lyhne E.K."/>
            <person name="Kogle M.E."/>
            <person name="Wiebenga A."/>
            <person name="Kun R.S."/>
            <person name="Lubbers R.J."/>
            <person name="Makela M.R."/>
            <person name="Barry K."/>
            <person name="Chovatia M."/>
            <person name="Clum A."/>
            <person name="Daum C."/>
            <person name="Haridas S."/>
            <person name="He G."/>
            <person name="LaButti K."/>
            <person name="Lipzen A."/>
            <person name="Mondo S."/>
            <person name="Riley R."/>
            <person name="Salamov A."/>
            <person name="Simmons B.A."/>
            <person name="Magnuson J.K."/>
            <person name="Henrissat B."/>
            <person name="Mortensen U.H."/>
            <person name="Larsen T.O."/>
            <person name="Devries R.P."/>
            <person name="Grigoriev I.V."/>
            <person name="Machida M."/>
            <person name="Baker S.E."/>
            <person name="Andersen M.R."/>
        </authorList>
    </citation>
    <scope>NUCLEOTIDE SEQUENCE [LARGE SCALE GENOMIC DNA]</scope>
    <source>
        <strain evidence="2">CBS 130017</strain>
    </source>
</reference>
<evidence type="ECO:0008006" key="3">
    <source>
        <dbReference type="Google" id="ProtNLM"/>
    </source>
</evidence>
<sequence length="219" mass="25015">MHCGHPYSLKLKTTTIRLDDLVTYIDSQSRKQSSIAHPIIGCFHRRTNEYLHLNDYPPGHEHCNHICLNRKTLQERGLNLQVLFSEASFKEGYNMFSTMFKRYRFDGIDLDTEETMSQDDTSRLVNRLTADFGIEPEISMAPCCNLVQGVEDGFSGMNYSRLDRYRRAIVDAGFHAFSVLACIMNHYSNGCSYAGFLGAMCWDYFHSVPRGSVRLSGVL</sequence>
<organism evidence="1 2">
    <name type="scientific">Aspergillus sergii</name>
    <dbReference type="NCBI Taxonomy" id="1034303"/>
    <lineage>
        <taxon>Eukaryota</taxon>
        <taxon>Fungi</taxon>
        <taxon>Dikarya</taxon>
        <taxon>Ascomycota</taxon>
        <taxon>Pezizomycotina</taxon>
        <taxon>Eurotiomycetes</taxon>
        <taxon>Eurotiomycetidae</taxon>
        <taxon>Eurotiales</taxon>
        <taxon>Aspergillaceae</taxon>
        <taxon>Aspergillus</taxon>
        <taxon>Aspergillus subgen. Circumdati</taxon>
    </lineage>
</organism>
<name>A0A5N6X2E4_9EURO</name>
<gene>
    <name evidence="1" type="ORF">BDV39DRAFT_193798</name>
</gene>
<dbReference type="AlphaFoldDB" id="A0A5N6X2E4"/>
<dbReference type="InterPro" id="IPR017853">
    <property type="entry name" value="GH"/>
</dbReference>
<dbReference type="EMBL" id="ML741801">
    <property type="protein sequence ID" value="KAE8326299.1"/>
    <property type="molecule type" value="Genomic_DNA"/>
</dbReference>
<dbReference type="Proteomes" id="UP000325945">
    <property type="component" value="Unassembled WGS sequence"/>
</dbReference>